<dbReference type="InterPro" id="IPR036097">
    <property type="entry name" value="HisK_dim/P_sf"/>
</dbReference>
<keyword evidence="6 11" id="KW-0418">Kinase</keyword>
<dbReference type="PROSITE" id="PS50109">
    <property type="entry name" value="HIS_KIN"/>
    <property type="match status" value="1"/>
</dbReference>
<keyword evidence="5" id="KW-0808">Transferase</keyword>
<dbReference type="InterPro" id="IPR003018">
    <property type="entry name" value="GAF"/>
</dbReference>
<dbReference type="CDD" id="cd00082">
    <property type="entry name" value="HisKA"/>
    <property type="match status" value="1"/>
</dbReference>
<dbReference type="Proteomes" id="UP000050509">
    <property type="component" value="Unassembled WGS sequence"/>
</dbReference>
<dbReference type="CDD" id="cd06225">
    <property type="entry name" value="HAMP"/>
    <property type="match status" value="1"/>
</dbReference>
<keyword evidence="8" id="KW-0175">Coiled coil</keyword>
<dbReference type="GO" id="GO:0000155">
    <property type="term" value="F:phosphorelay sensor kinase activity"/>
    <property type="evidence" value="ECO:0007669"/>
    <property type="project" value="InterPro"/>
</dbReference>
<dbReference type="SMART" id="SM00065">
    <property type="entry name" value="GAF"/>
    <property type="match status" value="1"/>
</dbReference>
<dbReference type="SMART" id="SM00387">
    <property type="entry name" value="HATPase_c"/>
    <property type="match status" value="1"/>
</dbReference>
<dbReference type="PRINTS" id="PR00344">
    <property type="entry name" value="BCTRLSENSOR"/>
</dbReference>
<evidence type="ECO:0000259" key="10">
    <source>
        <dbReference type="PROSITE" id="PS50885"/>
    </source>
</evidence>
<evidence type="ECO:0000313" key="11">
    <source>
        <dbReference type="EMBL" id="KPV51378.1"/>
    </source>
</evidence>
<dbReference type="InterPro" id="IPR029016">
    <property type="entry name" value="GAF-like_dom_sf"/>
</dbReference>
<organism evidence="11 12">
    <name type="scientific">Kouleothrix aurantiaca</name>
    <dbReference type="NCBI Taxonomy" id="186479"/>
    <lineage>
        <taxon>Bacteria</taxon>
        <taxon>Bacillati</taxon>
        <taxon>Chloroflexota</taxon>
        <taxon>Chloroflexia</taxon>
        <taxon>Chloroflexales</taxon>
        <taxon>Roseiflexineae</taxon>
        <taxon>Roseiflexaceae</taxon>
        <taxon>Kouleothrix</taxon>
    </lineage>
</organism>
<protein>
    <recommendedName>
        <fullName evidence="3">histidine kinase</fullName>
        <ecNumber evidence="3">2.7.13.3</ecNumber>
    </recommendedName>
</protein>
<gene>
    <name evidence="11" type="ORF">SE17_21525</name>
</gene>
<dbReference type="PROSITE" id="PS50885">
    <property type="entry name" value="HAMP"/>
    <property type="match status" value="1"/>
</dbReference>
<evidence type="ECO:0000259" key="9">
    <source>
        <dbReference type="PROSITE" id="PS50109"/>
    </source>
</evidence>
<evidence type="ECO:0000256" key="5">
    <source>
        <dbReference type="ARBA" id="ARBA00022679"/>
    </source>
</evidence>
<keyword evidence="7" id="KW-0902">Two-component regulatory system</keyword>
<dbReference type="EMBL" id="LJCR01000938">
    <property type="protein sequence ID" value="KPV51378.1"/>
    <property type="molecule type" value="Genomic_DNA"/>
</dbReference>
<feature type="domain" description="Histidine kinase" evidence="9">
    <location>
        <begin position="234"/>
        <end position="474"/>
    </location>
</feature>
<dbReference type="GO" id="GO:0016020">
    <property type="term" value="C:membrane"/>
    <property type="evidence" value="ECO:0007669"/>
    <property type="project" value="UniProtKB-SubCell"/>
</dbReference>
<sequence>SNDEIGDLVLSFNVMANALNQKVAELEENLSQLATLNTVSNRFKTILSLPQLFQAIPQALCGEFGFERAVLYLREGSHLNVAGTAFGAEHISDAATFMNEVNAQPITLDSPTLEADIVRSGQAVIVNNPWQHPRVLQSKQQLSRSESYVQVPIFGHEKQVIGLLSADYYYSGRAVSPRDAAQLLAYASMAGLTIENVRLYTELERQVAQRTVELRNALARAQEADQLKGQFLAAISHELRTPLNAIIGFSTVMLDELDGPISAMQREDLRTINQNGRFLLHLINELLDLARIDAGKLELDLENIELPKLLGEVLDTVGGLLRSKPVTLHAQIAPGLPLARADAAKVRQIVLNLLSNAVKFTDRGAITLSARCVIAAHDSPAEAQETVVRTRDGRWVKPFIAISVRDTGIGISAEHLPLIFEEFRQVNTRRGEKMGSGLGLSIARKLVEAQGGNIWVESRPGQGSVFTFTVPCAITETEIEPEPRAIAVGEAL</sequence>
<reference evidence="11 12" key="1">
    <citation type="submission" date="2015-09" db="EMBL/GenBank/DDBJ databases">
        <title>Draft genome sequence of Kouleothrix aurantiaca JCM 19913.</title>
        <authorList>
            <person name="Hemp J."/>
        </authorList>
    </citation>
    <scope>NUCLEOTIDE SEQUENCE [LARGE SCALE GENOMIC DNA]</scope>
    <source>
        <strain evidence="11 12">COM-B</strain>
    </source>
</reference>
<dbReference type="InterPro" id="IPR004358">
    <property type="entry name" value="Sig_transdc_His_kin-like_C"/>
</dbReference>
<dbReference type="Gene3D" id="3.30.450.40">
    <property type="match status" value="1"/>
</dbReference>
<accession>A0A0P9F4G1</accession>
<evidence type="ECO:0000313" key="12">
    <source>
        <dbReference type="Proteomes" id="UP000050509"/>
    </source>
</evidence>
<evidence type="ECO:0000256" key="6">
    <source>
        <dbReference type="ARBA" id="ARBA00022777"/>
    </source>
</evidence>
<evidence type="ECO:0000256" key="4">
    <source>
        <dbReference type="ARBA" id="ARBA00022553"/>
    </source>
</evidence>
<proteinExistence type="predicted"/>
<dbReference type="InterPro" id="IPR003594">
    <property type="entry name" value="HATPase_dom"/>
</dbReference>
<evidence type="ECO:0000256" key="1">
    <source>
        <dbReference type="ARBA" id="ARBA00000085"/>
    </source>
</evidence>
<keyword evidence="12" id="KW-1185">Reference proteome</keyword>
<dbReference type="PANTHER" id="PTHR43047:SF78">
    <property type="entry name" value="SENSORY_REGULATORY PROTEIN RPFC"/>
    <property type="match status" value="1"/>
</dbReference>
<dbReference type="CDD" id="cd16922">
    <property type="entry name" value="HATPase_EvgS-ArcB-TorS-like"/>
    <property type="match status" value="1"/>
</dbReference>
<dbReference type="SUPFAM" id="SSF47384">
    <property type="entry name" value="Homodimeric domain of signal transducing histidine kinase"/>
    <property type="match status" value="1"/>
</dbReference>
<feature type="coiled-coil region" evidence="8">
    <location>
        <begin position="9"/>
        <end position="36"/>
    </location>
</feature>
<name>A0A0P9F4G1_9CHLR</name>
<comment type="subcellular location">
    <subcellularLocation>
        <location evidence="2">Membrane</location>
    </subcellularLocation>
</comment>
<comment type="caution">
    <text evidence="11">The sequence shown here is derived from an EMBL/GenBank/DDBJ whole genome shotgun (WGS) entry which is preliminary data.</text>
</comment>
<dbReference type="Pfam" id="PF00512">
    <property type="entry name" value="HisKA"/>
    <property type="match status" value="1"/>
</dbReference>
<dbReference type="Pfam" id="PF01590">
    <property type="entry name" value="GAF"/>
    <property type="match status" value="1"/>
</dbReference>
<dbReference type="InterPro" id="IPR003661">
    <property type="entry name" value="HisK_dim/P_dom"/>
</dbReference>
<dbReference type="Gene3D" id="3.30.565.10">
    <property type="entry name" value="Histidine kinase-like ATPase, C-terminal domain"/>
    <property type="match status" value="1"/>
</dbReference>
<dbReference type="InterPro" id="IPR036890">
    <property type="entry name" value="HATPase_C_sf"/>
</dbReference>
<dbReference type="PANTHER" id="PTHR43047">
    <property type="entry name" value="TWO-COMPONENT HISTIDINE PROTEIN KINASE"/>
    <property type="match status" value="1"/>
</dbReference>
<dbReference type="SUPFAM" id="SSF55874">
    <property type="entry name" value="ATPase domain of HSP90 chaperone/DNA topoisomerase II/histidine kinase"/>
    <property type="match status" value="1"/>
</dbReference>
<dbReference type="FunFam" id="3.30.565.10:FF:000030">
    <property type="entry name" value="Ethylene receptor 1"/>
    <property type="match status" value="1"/>
</dbReference>
<comment type="catalytic activity">
    <reaction evidence="1">
        <text>ATP + protein L-histidine = ADP + protein N-phospho-L-histidine.</text>
        <dbReference type="EC" id="2.7.13.3"/>
    </reaction>
</comment>
<dbReference type="AlphaFoldDB" id="A0A0P9F4G1"/>
<dbReference type="Pfam" id="PF02518">
    <property type="entry name" value="HATPase_c"/>
    <property type="match status" value="1"/>
</dbReference>
<dbReference type="InterPro" id="IPR005467">
    <property type="entry name" value="His_kinase_dom"/>
</dbReference>
<dbReference type="EC" id="2.7.13.3" evidence="3"/>
<dbReference type="SMART" id="SM00388">
    <property type="entry name" value="HisKA"/>
    <property type="match status" value="1"/>
</dbReference>
<dbReference type="InterPro" id="IPR003660">
    <property type="entry name" value="HAMP_dom"/>
</dbReference>
<evidence type="ECO:0000256" key="8">
    <source>
        <dbReference type="SAM" id="Coils"/>
    </source>
</evidence>
<evidence type="ECO:0000256" key="2">
    <source>
        <dbReference type="ARBA" id="ARBA00004370"/>
    </source>
</evidence>
<feature type="domain" description="HAMP" evidence="10">
    <location>
        <begin position="1"/>
        <end position="24"/>
    </location>
</feature>
<keyword evidence="4" id="KW-0597">Phosphoprotein</keyword>
<dbReference type="Gene3D" id="1.10.287.130">
    <property type="match status" value="1"/>
</dbReference>
<evidence type="ECO:0000256" key="3">
    <source>
        <dbReference type="ARBA" id="ARBA00012438"/>
    </source>
</evidence>
<dbReference type="SUPFAM" id="SSF55781">
    <property type="entry name" value="GAF domain-like"/>
    <property type="match status" value="1"/>
</dbReference>
<feature type="non-terminal residue" evidence="11">
    <location>
        <position position="1"/>
    </location>
</feature>
<evidence type="ECO:0000256" key="7">
    <source>
        <dbReference type="ARBA" id="ARBA00023012"/>
    </source>
</evidence>